<dbReference type="EMBL" id="JAVREU010000007">
    <property type="protein sequence ID" value="MDT0389403.1"/>
    <property type="molecule type" value="Genomic_DNA"/>
</dbReference>
<evidence type="ECO:0000256" key="1">
    <source>
        <dbReference type="SAM" id="MobiDB-lite"/>
    </source>
</evidence>
<proteinExistence type="predicted"/>
<accession>A0ABU2PCA6</accession>
<gene>
    <name evidence="2" type="ORF">RM641_18395</name>
</gene>
<organism evidence="2 3">
    <name type="scientific">Streptomyces dubilierae</name>
    <dbReference type="NCBI Taxonomy" id="3075533"/>
    <lineage>
        <taxon>Bacteria</taxon>
        <taxon>Bacillati</taxon>
        <taxon>Actinomycetota</taxon>
        <taxon>Actinomycetes</taxon>
        <taxon>Kitasatosporales</taxon>
        <taxon>Streptomycetaceae</taxon>
        <taxon>Streptomyces</taxon>
    </lineage>
</organism>
<dbReference type="Proteomes" id="UP001183586">
    <property type="component" value="Unassembled WGS sequence"/>
</dbReference>
<feature type="compositionally biased region" description="Low complexity" evidence="1">
    <location>
        <begin position="8"/>
        <end position="17"/>
    </location>
</feature>
<evidence type="ECO:0000313" key="3">
    <source>
        <dbReference type="Proteomes" id="UP001183586"/>
    </source>
</evidence>
<reference evidence="3" key="1">
    <citation type="submission" date="2023-07" db="EMBL/GenBank/DDBJ databases">
        <title>30 novel species of actinomycetes from the DSMZ collection.</title>
        <authorList>
            <person name="Nouioui I."/>
        </authorList>
    </citation>
    <scope>NUCLEOTIDE SEQUENCE [LARGE SCALE GENOMIC DNA]</scope>
    <source>
        <strain evidence="3">DSM 41921</strain>
    </source>
</reference>
<keyword evidence="3" id="KW-1185">Reference proteome</keyword>
<feature type="region of interest" description="Disordered" evidence="1">
    <location>
        <begin position="1"/>
        <end position="30"/>
    </location>
</feature>
<dbReference type="RefSeq" id="WP_311683072.1">
    <property type="nucleotide sequence ID" value="NZ_JAVREU010000007.1"/>
</dbReference>
<evidence type="ECO:0000313" key="2">
    <source>
        <dbReference type="EMBL" id="MDT0389403.1"/>
    </source>
</evidence>
<name>A0ABU2PCA6_9ACTN</name>
<comment type="caution">
    <text evidence="2">The sequence shown here is derived from an EMBL/GenBank/DDBJ whole genome shotgun (WGS) entry which is preliminary data.</text>
</comment>
<sequence length="64" mass="7006">MDRRRRAGAPPRAKTAAETGGGLRPPAPASGHRLRIVAALLLRQVRDVVLEEPRSERDRRPSSA</sequence>
<protein>
    <submittedName>
        <fullName evidence="2">Uncharacterized protein</fullName>
    </submittedName>
</protein>